<keyword evidence="1" id="KW-1133">Transmembrane helix</keyword>
<evidence type="ECO:0000313" key="2">
    <source>
        <dbReference type="EMBL" id="RJG05590.1"/>
    </source>
</evidence>
<dbReference type="EMBL" id="QYUN01000002">
    <property type="protein sequence ID" value="RJG05590.1"/>
    <property type="molecule type" value="Genomic_DNA"/>
</dbReference>
<accession>A0A418WZC1</accession>
<keyword evidence="1" id="KW-0472">Membrane</keyword>
<organism evidence="2 3">
    <name type="scientific">Noviherbaspirillum cavernae</name>
    <dbReference type="NCBI Taxonomy" id="2320862"/>
    <lineage>
        <taxon>Bacteria</taxon>
        <taxon>Pseudomonadati</taxon>
        <taxon>Pseudomonadota</taxon>
        <taxon>Betaproteobacteria</taxon>
        <taxon>Burkholderiales</taxon>
        <taxon>Oxalobacteraceae</taxon>
        <taxon>Noviherbaspirillum</taxon>
    </lineage>
</organism>
<proteinExistence type="predicted"/>
<evidence type="ECO:0000256" key="1">
    <source>
        <dbReference type="SAM" id="Phobius"/>
    </source>
</evidence>
<dbReference type="PANTHER" id="PTHR34368">
    <property type="entry name" value="OS01G0962200 PROTEIN"/>
    <property type="match status" value="1"/>
</dbReference>
<feature type="transmembrane region" description="Helical" evidence="1">
    <location>
        <begin position="150"/>
        <end position="167"/>
    </location>
</feature>
<feature type="transmembrane region" description="Helical" evidence="1">
    <location>
        <begin position="120"/>
        <end position="138"/>
    </location>
</feature>
<evidence type="ECO:0000313" key="3">
    <source>
        <dbReference type="Proteomes" id="UP000285190"/>
    </source>
</evidence>
<sequence>MLLHGSISQPQDYHHFADQRIAFGIARAADVLSNAAFALVGVWGWLALSPARRHCQLRSGWAGYRLFLIALILTAAGSAFYHLEPDNSRLIWDRLPIALACAGLLAAVRAETKPGADDASGIILLSLAAVLSVAWWHFSGSDGSGDLRPYLLLQGLPLLLIPLWQAIHPAPREDRLAFGIAIALYVAAKAAELHDRELMLFFGGISGHTIKHLLAAAAAATIVRCLIRRVKPVSASVVGVITS</sequence>
<feature type="transmembrane region" description="Helical" evidence="1">
    <location>
        <begin position="89"/>
        <end position="108"/>
    </location>
</feature>
<dbReference type="Proteomes" id="UP000285190">
    <property type="component" value="Unassembled WGS sequence"/>
</dbReference>
<dbReference type="PANTHER" id="PTHR34368:SF1">
    <property type="entry name" value="OS01G0962200 PROTEIN"/>
    <property type="match status" value="1"/>
</dbReference>
<gene>
    <name evidence="2" type="ORF">D3870_05770</name>
</gene>
<keyword evidence="1" id="KW-0812">Transmembrane</keyword>
<feature type="transmembrane region" description="Helical" evidence="1">
    <location>
        <begin position="63"/>
        <end position="83"/>
    </location>
</feature>
<feature type="transmembrane region" description="Helical" evidence="1">
    <location>
        <begin position="31"/>
        <end position="51"/>
    </location>
</feature>
<dbReference type="AlphaFoldDB" id="A0A418WZC1"/>
<keyword evidence="3" id="KW-1185">Reference proteome</keyword>
<reference evidence="2 3" key="1">
    <citation type="submission" date="2018-09" db="EMBL/GenBank/DDBJ databases">
        <authorList>
            <person name="Zhu H."/>
        </authorList>
    </citation>
    <scope>NUCLEOTIDE SEQUENCE [LARGE SCALE GENOMIC DNA]</scope>
    <source>
        <strain evidence="2 3">K2R10-39</strain>
    </source>
</reference>
<comment type="caution">
    <text evidence="2">The sequence shown here is derived from an EMBL/GenBank/DDBJ whole genome shotgun (WGS) entry which is preliminary data.</text>
</comment>
<protein>
    <submittedName>
        <fullName evidence="2">Alkaline phytoceramidase</fullName>
    </submittedName>
</protein>
<name>A0A418WZC1_9BURK</name>